<dbReference type="NCBIfam" id="NF047658">
    <property type="entry name" value="HYC_CC_PP"/>
    <property type="match status" value="1"/>
</dbReference>
<gene>
    <name evidence="1" type="ORF">CJ263_12040</name>
</gene>
<dbReference type="Proteomes" id="UP000215244">
    <property type="component" value="Chromosome"/>
</dbReference>
<organism evidence="1 2">
    <name type="scientific">Maribacter cobaltidurans</name>
    <dbReference type="NCBI Taxonomy" id="1178778"/>
    <lineage>
        <taxon>Bacteria</taxon>
        <taxon>Pseudomonadati</taxon>
        <taxon>Bacteroidota</taxon>
        <taxon>Flavobacteriia</taxon>
        <taxon>Flavobacteriales</taxon>
        <taxon>Flavobacteriaceae</taxon>
        <taxon>Maribacter</taxon>
    </lineage>
</organism>
<reference evidence="1 2" key="1">
    <citation type="submission" date="2017-08" db="EMBL/GenBank/DDBJ databases">
        <title>The complete genome sequence of Maribacter sp. B1, isolated from deep-sea sediment.</title>
        <authorList>
            <person name="Wu Y.-H."/>
            <person name="Cheng H."/>
            <person name="Xu X.-W."/>
        </authorList>
    </citation>
    <scope>NUCLEOTIDE SEQUENCE [LARGE SCALE GENOMIC DNA]</scope>
    <source>
        <strain evidence="1 2">B1</strain>
    </source>
</reference>
<dbReference type="OrthoDB" id="1493875at2"/>
<proteinExistence type="predicted"/>
<dbReference type="AlphaFoldDB" id="A0A223V7A9"/>
<evidence type="ECO:0000313" key="1">
    <source>
        <dbReference type="EMBL" id="ASV30888.1"/>
    </source>
</evidence>
<evidence type="ECO:0000313" key="2">
    <source>
        <dbReference type="Proteomes" id="UP000215244"/>
    </source>
</evidence>
<dbReference type="RefSeq" id="WP_094997502.1">
    <property type="nucleotide sequence ID" value="NZ_BMJL01000007.1"/>
</dbReference>
<dbReference type="Pfam" id="PF26622">
    <property type="entry name" value="DUF8199"/>
    <property type="match status" value="1"/>
</dbReference>
<protein>
    <submittedName>
        <fullName evidence="1">Uncharacterized protein</fullName>
    </submittedName>
</protein>
<sequence length="139" mass="15877">MKRFLRKIVSIGLTFAILFATTSFSADMHFCCNKLVDIAVFGKAKSCDDKVQKSESPSKECSVGAEDCCRNETFSKAGDDNVKKVTAEFSIENYVFLHSFFYTYINRFEGLDKNIVPFVNYDPPWIEKDTLVLHETFLI</sequence>
<accession>A0A223V7A9</accession>
<name>A0A223V7A9_9FLAO</name>
<keyword evidence="2" id="KW-1185">Reference proteome</keyword>
<dbReference type="EMBL" id="CP022957">
    <property type="protein sequence ID" value="ASV30888.1"/>
    <property type="molecule type" value="Genomic_DNA"/>
</dbReference>
<dbReference type="InterPro" id="IPR058512">
    <property type="entry name" value="DUF8199"/>
</dbReference>
<dbReference type="KEGG" id="marb:CJ263_12040"/>
<dbReference type="InterPro" id="IPR058060">
    <property type="entry name" value="HYC_CC_PP"/>
</dbReference>